<name>R7ZV53_9BACT</name>
<feature type="transmembrane region" description="Helical" evidence="4">
    <location>
        <begin position="296"/>
        <end position="315"/>
    </location>
</feature>
<dbReference type="PANTHER" id="PTHR43630">
    <property type="entry name" value="POLY-BETA-1,6-N-ACETYL-D-GLUCOSAMINE SYNTHASE"/>
    <property type="match status" value="1"/>
</dbReference>
<organism evidence="6 7">
    <name type="scientific">Lunatimonas lonarensis</name>
    <dbReference type="NCBI Taxonomy" id="1232681"/>
    <lineage>
        <taxon>Bacteria</taxon>
        <taxon>Pseudomonadati</taxon>
        <taxon>Bacteroidota</taxon>
        <taxon>Cytophagia</taxon>
        <taxon>Cytophagales</taxon>
        <taxon>Cyclobacteriaceae</taxon>
    </lineage>
</organism>
<dbReference type="GO" id="GO:0016757">
    <property type="term" value="F:glycosyltransferase activity"/>
    <property type="evidence" value="ECO:0007669"/>
    <property type="project" value="UniProtKB-KW"/>
</dbReference>
<dbReference type="AlphaFoldDB" id="R7ZV53"/>
<keyword evidence="4" id="KW-0472">Membrane</keyword>
<dbReference type="Pfam" id="PF00535">
    <property type="entry name" value="Glycos_transf_2"/>
    <property type="match status" value="1"/>
</dbReference>
<dbReference type="EMBL" id="AQHR01000048">
    <property type="protein sequence ID" value="EON77913.1"/>
    <property type="molecule type" value="Genomic_DNA"/>
</dbReference>
<protein>
    <submittedName>
        <fullName evidence="6">Glycosyl transferase, group 2 family protein</fullName>
    </submittedName>
</protein>
<evidence type="ECO:0000256" key="1">
    <source>
        <dbReference type="ARBA" id="ARBA00006739"/>
    </source>
</evidence>
<accession>R7ZV53</accession>
<dbReference type="PANTHER" id="PTHR43630:SF1">
    <property type="entry name" value="POLY-BETA-1,6-N-ACETYL-D-GLUCOSAMINE SYNTHASE"/>
    <property type="match status" value="1"/>
</dbReference>
<feature type="transmembrane region" description="Helical" evidence="4">
    <location>
        <begin position="355"/>
        <end position="374"/>
    </location>
</feature>
<comment type="caution">
    <text evidence="6">The sequence shown here is derived from an EMBL/GenBank/DDBJ whole genome shotgun (WGS) entry which is preliminary data.</text>
</comment>
<keyword evidence="2" id="KW-0328">Glycosyltransferase</keyword>
<feature type="domain" description="Glycosyltransferase 2-like" evidence="5">
    <location>
        <begin position="51"/>
        <end position="213"/>
    </location>
</feature>
<proteinExistence type="inferred from homology"/>
<dbReference type="Gene3D" id="3.90.550.10">
    <property type="entry name" value="Spore Coat Polysaccharide Biosynthesis Protein SpsA, Chain A"/>
    <property type="match status" value="1"/>
</dbReference>
<dbReference type="Proteomes" id="UP000013909">
    <property type="component" value="Unassembled WGS sequence"/>
</dbReference>
<evidence type="ECO:0000256" key="2">
    <source>
        <dbReference type="ARBA" id="ARBA00022676"/>
    </source>
</evidence>
<dbReference type="CDD" id="cd06439">
    <property type="entry name" value="CESA_like_1"/>
    <property type="match status" value="1"/>
</dbReference>
<evidence type="ECO:0000256" key="3">
    <source>
        <dbReference type="ARBA" id="ARBA00022679"/>
    </source>
</evidence>
<evidence type="ECO:0000256" key="4">
    <source>
        <dbReference type="SAM" id="Phobius"/>
    </source>
</evidence>
<comment type="similarity">
    <text evidence="1">Belongs to the glycosyltransferase 2 family.</text>
</comment>
<dbReference type="SUPFAM" id="SSF53448">
    <property type="entry name" value="Nucleotide-diphospho-sugar transferases"/>
    <property type="match status" value="1"/>
</dbReference>
<dbReference type="InterPro" id="IPR029044">
    <property type="entry name" value="Nucleotide-diphossugar_trans"/>
</dbReference>
<dbReference type="STRING" id="1232681.ADIS_1626"/>
<dbReference type="InterPro" id="IPR001173">
    <property type="entry name" value="Glyco_trans_2-like"/>
</dbReference>
<sequence length="392" mass="44752">MEVVFWISLAIIFYAFVGYGMVLLPLIKLKRMVSKNEDANNTKVSYQPEVSLVIPCYNEADIIREKAINCLALDYNADRLKVFFITDGSTDGFREVLKEFPQITLLHEDRRAGKTAAENRAMTMIRTPIVVFSDANTLLNTDAITNIVRHFGDESVGCVSGEKRVYTAETDNASGAGEGFYWKYESFLKKLDSELYSAVGAAGELVAFRSDLYEVLPEDTILDDFMQSLLIASKGYRIVYEPDAYAMETGSASVEEELKRKIRISAGGWQSMHRLLDKITPFKQPVLFFQYLSHRVLRWTITPFLLILVFFMNFALLDNGWVYQALFVAQLAFYCAAMLGYILENKQIRFKILFVPYYFCVMNYAVIAGLIRFLRGGQKGAWEKAKRKELRS</sequence>
<dbReference type="OrthoDB" id="9766971at2"/>
<keyword evidence="3 6" id="KW-0808">Transferase</keyword>
<evidence type="ECO:0000313" key="7">
    <source>
        <dbReference type="Proteomes" id="UP000013909"/>
    </source>
</evidence>
<keyword evidence="7" id="KW-1185">Reference proteome</keyword>
<dbReference type="RefSeq" id="WP_010853765.1">
    <property type="nucleotide sequence ID" value="NZ_AQHR01000048.1"/>
</dbReference>
<reference evidence="6 7" key="1">
    <citation type="submission" date="2013-02" db="EMBL/GenBank/DDBJ databases">
        <title>A novel strain isolated from Lonar lake, Maharashtra, India.</title>
        <authorList>
            <person name="Singh A."/>
        </authorList>
    </citation>
    <scope>NUCLEOTIDE SEQUENCE [LARGE SCALE GENOMIC DNA]</scope>
    <source>
        <strain evidence="6 7">AK24</strain>
    </source>
</reference>
<evidence type="ECO:0000259" key="5">
    <source>
        <dbReference type="Pfam" id="PF00535"/>
    </source>
</evidence>
<evidence type="ECO:0000313" key="6">
    <source>
        <dbReference type="EMBL" id="EON77913.1"/>
    </source>
</evidence>
<keyword evidence="4" id="KW-0812">Transmembrane</keyword>
<feature type="transmembrane region" description="Helical" evidence="4">
    <location>
        <begin position="321"/>
        <end position="343"/>
    </location>
</feature>
<keyword evidence="4" id="KW-1133">Transmembrane helix</keyword>
<feature type="transmembrane region" description="Helical" evidence="4">
    <location>
        <begin position="6"/>
        <end position="27"/>
    </location>
</feature>
<gene>
    <name evidence="6" type="ORF">ADIS_1626</name>
</gene>